<reference evidence="4" key="1">
    <citation type="submission" date="2017-02" db="UniProtKB">
        <authorList>
            <consortium name="WormBaseParasite"/>
        </authorList>
    </citation>
    <scope>IDENTIFICATION</scope>
</reference>
<dbReference type="AlphaFoldDB" id="A0A0M3J0Q4"/>
<keyword evidence="1" id="KW-1133">Transmembrane helix</keyword>
<proteinExistence type="predicted"/>
<dbReference type="InterPro" id="IPR045860">
    <property type="entry name" value="Snake_toxin-like_sf"/>
</dbReference>
<dbReference type="WBParaSite" id="ASIM_0000109501-mRNA-1">
    <property type="protein sequence ID" value="ASIM_0000109501-mRNA-1"/>
    <property type="gene ID" value="ASIM_0000109501"/>
</dbReference>
<dbReference type="Proteomes" id="UP000267096">
    <property type="component" value="Unassembled WGS sequence"/>
</dbReference>
<keyword evidence="3" id="KW-1185">Reference proteome</keyword>
<sequence length="231" mass="26181">MNRCDSNALEVMVGNFLIGCLFTYCLIISTTNAQLSEFGKKYDHDSAERYDADGDLSVPLDAQNRPAEDFIIVRNETEADRRRKSLPPKYENDRSLCYCNYEPEFCGGFTNNTCMKHLEAACFHFTEERLYCNAQIFKVYNEADGRSETAHLFGCAPLTRGSGGSYFTCKAHLIAHATPKSIACCYEGSYCNYNLTVPPYRNVSPNGTLPYFFHFFSHIFLRPASLLSNLH</sequence>
<dbReference type="Gene3D" id="2.10.60.10">
    <property type="entry name" value="CD59"/>
    <property type="match status" value="1"/>
</dbReference>
<gene>
    <name evidence="2" type="ORF">ASIM_LOCUS987</name>
</gene>
<evidence type="ECO:0000313" key="3">
    <source>
        <dbReference type="Proteomes" id="UP000267096"/>
    </source>
</evidence>
<reference evidence="2 3" key="2">
    <citation type="submission" date="2018-11" db="EMBL/GenBank/DDBJ databases">
        <authorList>
            <consortium name="Pathogen Informatics"/>
        </authorList>
    </citation>
    <scope>NUCLEOTIDE SEQUENCE [LARGE SCALE GENOMIC DNA]</scope>
</reference>
<dbReference type="OrthoDB" id="69842at2759"/>
<keyword evidence="1" id="KW-0472">Membrane</keyword>
<accession>A0A0M3J0Q4</accession>
<name>A0A0M3J0Q4_ANISI</name>
<evidence type="ECO:0000313" key="2">
    <source>
        <dbReference type="EMBL" id="VDK18299.1"/>
    </source>
</evidence>
<protein>
    <submittedName>
        <fullName evidence="4">Serine/threonine-protein kinase sma-6 (inferred by orthology to a C. elegans protein)</fullName>
    </submittedName>
</protein>
<evidence type="ECO:0000256" key="1">
    <source>
        <dbReference type="SAM" id="Phobius"/>
    </source>
</evidence>
<keyword evidence="1" id="KW-0812">Transmembrane</keyword>
<feature type="transmembrane region" description="Helical" evidence="1">
    <location>
        <begin position="12"/>
        <end position="31"/>
    </location>
</feature>
<dbReference type="CDD" id="cd23586">
    <property type="entry name" value="TFP_LU_ECD_sma6"/>
    <property type="match status" value="1"/>
</dbReference>
<evidence type="ECO:0000313" key="4">
    <source>
        <dbReference type="WBParaSite" id="ASIM_0000109501-mRNA-1"/>
    </source>
</evidence>
<organism evidence="4">
    <name type="scientific">Anisakis simplex</name>
    <name type="common">Herring worm</name>
    <dbReference type="NCBI Taxonomy" id="6269"/>
    <lineage>
        <taxon>Eukaryota</taxon>
        <taxon>Metazoa</taxon>
        <taxon>Ecdysozoa</taxon>
        <taxon>Nematoda</taxon>
        <taxon>Chromadorea</taxon>
        <taxon>Rhabditida</taxon>
        <taxon>Spirurina</taxon>
        <taxon>Ascaridomorpha</taxon>
        <taxon>Ascaridoidea</taxon>
        <taxon>Anisakidae</taxon>
        <taxon>Anisakis</taxon>
        <taxon>Anisakis simplex complex</taxon>
    </lineage>
</organism>
<dbReference type="EMBL" id="UYRR01000898">
    <property type="protein sequence ID" value="VDK18299.1"/>
    <property type="molecule type" value="Genomic_DNA"/>
</dbReference>